<sequence>MVETSSQSQNQKRTRSDFERQLHRLEQDSLRMGALVENSFLLAHAALFERDLEAATRIDPQDKQVDAIYRQIEIDCINLIALQSPVARDLRLLSALMQLIRDIERIGDYAENLGDIAIKLFPYPPSPYLGELEVMSNRCRAMLAMSLEALANLDENIGLQIKAKDDAVDDDYKQIYNLLASQKLFGGEPMEPVMLMVLAIHHLERMADHATNVGLRVAYIVTGKLG</sequence>
<evidence type="ECO:0000256" key="1">
    <source>
        <dbReference type="PIRNR" id="PIRNR003107"/>
    </source>
</evidence>
<accession>A0ABR7ZWX9</accession>
<dbReference type="InterPro" id="IPR038078">
    <property type="entry name" value="PhoU-like_sf"/>
</dbReference>
<comment type="caution">
    <text evidence="3">The sequence shown here is derived from an EMBL/GenBank/DDBJ whole genome shotgun (WGS) entry which is preliminary data.</text>
</comment>
<organism evidence="3 4">
    <name type="scientific">Pseudanabaena mucicola FACHB-723</name>
    <dbReference type="NCBI Taxonomy" id="2692860"/>
    <lineage>
        <taxon>Bacteria</taxon>
        <taxon>Bacillati</taxon>
        <taxon>Cyanobacteriota</taxon>
        <taxon>Cyanophyceae</taxon>
        <taxon>Pseudanabaenales</taxon>
        <taxon>Pseudanabaenaceae</taxon>
        <taxon>Pseudanabaena</taxon>
    </lineage>
</organism>
<protein>
    <recommendedName>
        <fullName evidence="1">Phosphate-specific transport system accessory protein PhoU</fullName>
    </recommendedName>
</protein>
<proteinExistence type="inferred from homology"/>
<keyword evidence="1" id="KW-0963">Cytoplasm</keyword>
<comment type="function">
    <text evidence="1">Plays a role in the regulation of phosphate uptake.</text>
</comment>
<feature type="domain" description="PhoU" evidence="2">
    <location>
        <begin position="134"/>
        <end position="215"/>
    </location>
</feature>
<dbReference type="EMBL" id="JACJQB010000013">
    <property type="protein sequence ID" value="MBD2188264.1"/>
    <property type="molecule type" value="Genomic_DNA"/>
</dbReference>
<keyword evidence="1" id="KW-0592">Phosphate transport</keyword>
<comment type="subunit">
    <text evidence="1">Homodimer.</text>
</comment>
<dbReference type="NCBIfam" id="TIGR02135">
    <property type="entry name" value="phoU_full"/>
    <property type="match status" value="1"/>
</dbReference>
<comment type="similarity">
    <text evidence="1">Belongs to the PhoU family.</text>
</comment>
<dbReference type="InterPro" id="IPR028366">
    <property type="entry name" value="PhoU"/>
</dbReference>
<name>A0ABR7ZWX9_9CYAN</name>
<comment type="subcellular location">
    <subcellularLocation>
        <location evidence="1">Cytoplasm</location>
    </subcellularLocation>
</comment>
<keyword evidence="1" id="KW-0813">Transport</keyword>
<dbReference type="PIRSF" id="PIRSF003107">
    <property type="entry name" value="PhoU"/>
    <property type="match status" value="1"/>
</dbReference>
<dbReference type="Proteomes" id="UP000642094">
    <property type="component" value="Unassembled WGS sequence"/>
</dbReference>
<dbReference type="Gene3D" id="1.20.58.220">
    <property type="entry name" value="Phosphate transport system protein phou homolog 2, domain 2"/>
    <property type="match status" value="1"/>
</dbReference>
<dbReference type="PANTHER" id="PTHR42930:SF3">
    <property type="entry name" value="PHOSPHATE-SPECIFIC TRANSPORT SYSTEM ACCESSORY PROTEIN PHOU"/>
    <property type="match status" value="1"/>
</dbReference>
<dbReference type="Pfam" id="PF01895">
    <property type="entry name" value="PhoU"/>
    <property type="match status" value="2"/>
</dbReference>
<dbReference type="InterPro" id="IPR026022">
    <property type="entry name" value="PhoU_dom"/>
</dbReference>
<dbReference type="RefSeq" id="WP_190403120.1">
    <property type="nucleotide sequence ID" value="NZ_JACJQB010000013.1"/>
</dbReference>
<dbReference type="PANTHER" id="PTHR42930">
    <property type="entry name" value="PHOSPHATE-SPECIFIC TRANSPORT SYSTEM ACCESSORY PROTEIN PHOU"/>
    <property type="match status" value="1"/>
</dbReference>
<gene>
    <name evidence="3" type="primary">phoU</name>
    <name evidence="3" type="ORF">H6F41_08925</name>
</gene>
<reference evidence="3 4" key="1">
    <citation type="journal article" date="2020" name="ISME J.">
        <title>Comparative genomics reveals insights into cyanobacterial evolution and habitat adaptation.</title>
        <authorList>
            <person name="Chen M.Y."/>
            <person name="Teng W.K."/>
            <person name="Zhao L."/>
            <person name="Hu C.X."/>
            <person name="Zhou Y.K."/>
            <person name="Han B.P."/>
            <person name="Song L.R."/>
            <person name="Shu W.S."/>
        </authorList>
    </citation>
    <scope>NUCLEOTIDE SEQUENCE [LARGE SCALE GENOMIC DNA]</scope>
    <source>
        <strain evidence="3 4">FACHB-723</strain>
    </source>
</reference>
<evidence type="ECO:0000259" key="2">
    <source>
        <dbReference type="Pfam" id="PF01895"/>
    </source>
</evidence>
<dbReference type="SUPFAM" id="SSF109755">
    <property type="entry name" value="PhoU-like"/>
    <property type="match status" value="1"/>
</dbReference>
<keyword evidence="4" id="KW-1185">Reference proteome</keyword>
<feature type="domain" description="PhoU" evidence="2">
    <location>
        <begin position="31"/>
        <end position="116"/>
    </location>
</feature>
<evidence type="ECO:0000313" key="3">
    <source>
        <dbReference type="EMBL" id="MBD2188264.1"/>
    </source>
</evidence>
<evidence type="ECO:0000313" key="4">
    <source>
        <dbReference type="Proteomes" id="UP000642094"/>
    </source>
</evidence>